<dbReference type="PANTHER" id="PTHR40459:SF1">
    <property type="entry name" value="CONSERVED HYPOTHETICAL ALANINE AND LEUCINE RICH PROTEIN"/>
    <property type="match status" value="1"/>
</dbReference>
<organism evidence="3 4">
    <name type="scientific">Flaviflexus salsibiostraticola</name>
    <dbReference type="NCBI Taxonomy" id="1282737"/>
    <lineage>
        <taxon>Bacteria</taxon>
        <taxon>Bacillati</taxon>
        <taxon>Actinomycetota</taxon>
        <taxon>Actinomycetes</taxon>
        <taxon>Actinomycetales</taxon>
        <taxon>Actinomycetaceae</taxon>
        <taxon>Flaviflexus</taxon>
    </lineage>
</organism>
<dbReference type="SUPFAM" id="SSF51735">
    <property type="entry name" value="NAD(P)-binding Rossmann-fold domains"/>
    <property type="match status" value="1"/>
</dbReference>
<dbReference type="Pfam" id="PF10728">
    <property type="entry name" value="DUF2520"/>
    <property type="match status" value="1"/>
</dbReference>
<evidence type="ECO:0000259" key="2">
    <source>
        <dbReference type="Pfam" id="PF10728"/>
    </source>
</evidence>
<dbReference type="PANTHER" id="PTHR40459">
    <property type="entry name" value="CONSERVED HYPOTHETICAL ALANINE AND LEUCINE RICH PROTEIN"/>
    <property type="match status" value="1"/>
</dbReference>
<accession>A0A3Q8WTL8</accession>
<dbReference type="InterPro" id="IPR036291">
    <property type="entry name" value="NAD(P)-bd_dom_sf"/>
</dbReference>
<name>A0A3Q8WTL8_9ACTO</name>
<dbReference type="RefSeq" id="WP_126040425.1">
    <property type="nucleotide sequence ID" value="NZ_CP034438.1"/>
</dbReference>
<dbReference type="EMBL" id="CP034438">
    <property type="protein sequence ID" value="AZN30029.1"/>
    <property type="molecule type" value="Genomic_DNA"/>
</dbReference>
<dbReference type="Proteomes" id="UP000270021">
    <property type="component" value="Chromosome"/>
</dbReference>
<reference evidence="3 4" key="1">
    <citation type="submission" date="2018-12" db="EMBL/GenBank/DDBJ databases">
        <title>Complete genome sequence of Flaviflexus salsibiostraticola KCTC 33148.</title>
        <authorList>
            <person name="Bae J.-W."/>
        </authorList>
    </citation>
    <scope>NUCLEOTIDE SEQUENCE [LARGE SCALE GENOMIC DNA]</scope>
    <source>
        <strain evidence="3 4">KCTC 33148</strain>
    </source>
</reference>
<dbReference type="InterPro" id="IPR037108">
    <property type="entry name" value="TM1727-like_C_sf"/>
</dbReference>
<feature type="domain" description="DUF2520" evidence="2">
    <location>
        <begin position="136"/>
        <end position="260"/>
    </location>
</feature>
<sequence>MKLGVGIISTGRVGAVLGAALGRAGHTIVAAHARSEESIERAEVLLPGVPLQDVEEIVRTCELVLLALPDRELPGLVEGLAKAGAWQPGHLVVHTAGSMGVEVLAPAAAMGALGLAIHPAMTFTGTSLDLSRLVDCPFAVSGPATILPVAQALVTEIEGIPFEVPSERRALYHAALAHGGNHVVTVVTQAMRMLEEAGIDDPGAFLGPLVGASVDGALRSREALLTGPVVRGDVPTIEKHVDVLSEYPDVLSTYRAIASATADRAVLRSTITEATAADIKTALED</sequence>
<gene>
    <name evidence="3" type="ORF">EJO69_06685</name>
</gene>
<dbReference type="Gene3D" id="1.10.1040.20">
    <property type="entry name" value="ProC-like, C-terminal domain"/>
    <property type="match status" value="1"/>
</dbReference>
<dbReference type="KEGG" id="fsl:EJO69_06685"/>
<dbReference type="SUPFAM" id="SSF48179">
    <property type="entry name" value="6-phosphogluconate dehydrogenase C-terminal domain-like"/>
    <property type="match status" value="1"/>
</dbReference>
<dbReference type="InterPro" id="IPR008927">
    <property type="entry name" value="6-PGluconate_DH-like_C_sf"/>
</dbReference>
<evidence type="ECO:0000313" key="4">
    <source>
        <dbReference type="Proteomes" id="UP000270021"/>
    </source>
</evidence>
<dbReference type="OrthoDB" id="8650434at2"/>
<dbReference type="Gene3D" id="3.40.50.720">
    <property type="entry name" value="NAD(P)-binding Rossmann-like Domain"/>
    <property type="match status" value="1"/>
</dbReference>
<evidence type="ECO:0000259" key="1">
    <source>
        <dbReference type="Pfam" id="PF10727"/>
    </source>
</evidence>
<proteinExistence type="predicted"/>
<dbReference type="InterPro" id="IPR018931">
    <property type="entry name" value="DUF2520"/>
</dbReference>
<evidence type="ECO:0000313" key="3">
    <source>
        <dbReference type="EMBL" id="AZN30029.1"/>
    </source>
</evidence>
<keyword evidence="4" id="KW-1185">Reference proteome</keyword>
<protein>
    <submittedName>
        <fullName evidence="3">DUF2520 domain-containing protein</fullName>
    </submittedName>
</protein>
<dbReference type="AlphaFoldDB" id="A0A3Q8WTL8"/>
<dbReference type="InterPro" id="IPR019665">
    <property type="entry name" value="OxRdtase/DH_put_Rossmann_dom"/>
</dbReference>
<feature type="domain" description="Putative oxidoreductase/dehydrogenase Rossmann-like" evidence="1">
    <location>
        <begin position="2"/>
        <end position="119"/>
    </location>
</feature>
<dbReference type="Pfam" id="PF10727">
    <property type="entry name" value="Rossmann-like"/>
    <property type="match status" value="1"/>
</dbReference>